<dbReference type="Gene3D" id="1.25.10.10">
    <property type="entry name" value="Leucine-rich Repeat Variant"/>
    <property type="match status" value="1"/>
</dbReference>
<comment type="subcellular location">
    <subcellularLocation>
        <location evidence="1">Cytoplasm</location>
    </subcellularLocation>
</comment>
<dbReference type="InterPro" id="IPR001494">
    <property type="entry name" value="Importin-beta_N"/>
</dbReference>
<organism evidence="7 8">
    <name type="scientific">Theileria orientalis</name>
    <dbReference type="NCBI Taxonomy" id="68886"/>
    <lineage>
        <taxon>Eukaryota</taxon>
        <taxon>Sar</taxon>
        <taxon>Alveolata</taxon>
        <taxon>Apicomplexa</taxon>
        <taxon>Aconoidasida</taxon>
        <taxon>Piroplasmida</taxon>
        <taxon>Theileriidae</taxon>
        <taxon>Theileria</taxon>
    </lineage>
</organism>
<evidence type="ECO:0000313" key="7">
    <source>
        <dbReference type="EMBL" id="UKJ89520.1"/>
    </source>
</evidence>
<evidence type="ECO:0000256" key="4">
    <source>
        <dbReference type="ARBA" id="ARBA00022737"/>
    </source>
</evidence>
<evidence type="ECO:0000256" key="5">
    <source>
        <dbReference type="ARBA" id="ARBA00022927"/>
    </source>
</evidence>
<dbReference type="PANTHER" id="PTHR10527">
    <property type="entry name" value="IMPORTIN BETA"/>
    <property type="match status" value="1"/>
</dbReference>
<dbReference type="OrthoDB" id="951172at2759"/>
<evidence type="ECO:0000313" key="8">
    <source>
        <dbReference type="Proteomes" id="UP000244803"/>
    </source>
</evidence>
<keyword evidence="5" id="KW-0653">Protein transport</keyword>
<keyword evidence="4" id="KW-0677">Repeat</keyword>
<dbReference type="InterPro" id="IPR011989">
    <property type="entry name" value="ARM-like"/>
</dbReference>
<dbReference type="GO" id="GO:0031267">
    <property type="term" value="F:small GTPase binding"/>
    <property type="evidence" value="ECO:0007669"/>
    <property type="project" value="InterPro"/>
</dbReference>
<dbReference type="SUPFAM" id="SSF48371">
    <property type="entry name" value="ARM repeat"/>
    <property type="match status" value="1"/>
</dbReference>
<dbReference type="Pfam" id="PF03810">
    <property type="entry name" value="IBN_N"/>
    <property type="match status" value="1"/>
</dbReference>
<keyword evidence="3" id="KW-0963">Cytoplasm</keyword>
<keyword evidence="2" id="KW-0813">Transport</keyword>
<reference evidence="7" key="1">
    <citation type="submission" date="2022-07" db="EMBL/GenBank/DDBJ databases">
        <title>Evaluation of T. orientalis genome assembly methods using nanopore sequencing and analysis of variation between genomes.</title>
        <authorList>
            <person name="Yam J."/>
            <person name="Micallef M.L."/>
            <person name="Liu M."/>
            <person name="Djordjevic S.P."/>
            <person name="Bogema D.R."/>
            <person name="Jenkins C."/>
        </authorList>
    </citation>
    <scope>NUCLEOTIDE SEQUENCE</scope>
    <source>
        <strain evidence="7">Fish Creek</strain>
    </source>
</reference>
<evidence type="ECO:0000256" key="3">
    <source>
        <dbReference type="ARBA" id="ARBA00022490"/>
    </source>
</evidence>
<evidence type="ECO:0000259" key="6">
    <source>
        <dbReference type="Pfam" id="PF03810"/>
    </source>
</evidence>
<evidence type="ECO:0000256" key="2">
    <source>
        <dbReference type="ARBA" id="ARBA00022448"/>
    </source>
</evidence>
<dbReference type="InterPro" id="IPR016024">
    <property type="entry name" value="ARM-type_fold"/>
</dbReference>
<protein>
    <submittedName>
        <fullName evidence="7">Importin beta/transportin</fullName>
    </submittedName>
</protein>
<dbReference type="GO" id="GO:0005737">
    <property type="term" value="C:cytoplasm"/>
    <property type="evidence" value="ECO:0007669"/>
    <property type="project" value="UniProtKB-SubCell"/>
</dbReference>
<feature type="domain" description="Importin N-terminal" evidence="6">
    <location>
        <begin position="33"/>
        <end position="93"/>
    </location>
</feature>
<sequence length="970" mass="109482">MPLDRLVYSKLLEILELSERGDTETQKYVHENLAIFEQNRKDVSLYYLEASLGANSFHSKQMALLLLKKSILQSWNQTELGIQNLIKSEIIKIVNLKEPQLRNVVASCYVTIFNVEGYQNWPYGIENLLGIISNFTDDFVVETATVTLIMILEDSLTPGYPMSPQYLNYLKSTFITNLFQVAVKSNGATELVSRIMLVLLDSNLILEYLVGEMFNPFWNLLGRMATQDNYNVKKCVLKGMLKVWDFAPLSILQSSEAIFPFITKLCSDDAYTIQIDALDFYTHILQSQLYPSADHSTADEIRNMLLTKMNKEFPVLLKILVDNTRYSSWDYMSMDRTHLEDDNANIPDDMQDVPIKTREDEDTNTWGNTWTVRKGSALLLDTISQLYGHNNSHVIKALLGYIQEKLDSSDWELKESGVLTLGAISKGSLYSLFPYLPKVVDYLIQVARDPKPLLRIISCWCLSRFVEWIFMPENSRNYLERSLMTILECMLDRNKRVQESACSSFTSFEETGAMQLAPYVGRIMQVLIKCLGVYQARNFMILYDVIGTLYQNVGEQVAADSNHLVLVDLLLKKLESTPTSETQFVPLVECLSSVVTTLGSKLPVVVVEKLTKFSVLSLYQLLSDDVEMNNQVVEVLTDNISVLLTSSSALEGLPEYRGGYDMTSIVLSVINSLKVTNNVDIVRVITELCDYKITNVLQSCIALLGDLCNSKIPLTEQTISMLVATVQYYLGGSTHSSSINSTTTTSLETSRYNSIQSTYNAEGSEPDEYFGVINNCIWVFGVVCEHQVALYNSANIDVVFVLVVRIFNLCASNLCILQNCSVTVGKFAVHFPNIALRYLNSFLNPLCQHLIYSKNDKEKMNTVMAVSNVFLLYLQQTPQIDHRGGLVSSPNTIRLGTEEIDCSNVVLLFRLYISLTKGSMDTFGDTFGSNSELLKVAASVIKSLVKLYPKLQDFIDMATKQEIQRLLQYS</sequence>
<dbReference type="InterPro" id="IPR040122">
    <property type="entry name" value="Importin_beta"/>
</dbReference>
<gene>
    <name evidence="7" type="ORF">MACJ_002771</name>
</gene>
<evidence type="ECO:0000256" key="1">
    <source>
        <dbReference type="ARBA" id="ARBA00004496"/>
    </source>
</evidence>
<dbReference type="Proteomes" id="UP000244803">
    <property type="component" value="Chromosome 4"/>
</dbReference>
<name>A0A976M6Q8_THEOR</name>
<dbReference type="AlphaFoldDB" id="A0A976M6Q8"/>
<proteinExistence type="predicted"/>
<dbReference type="Pfam" id="PF13513">
    <property type="entry name" value="HEAT_EZ"/>
    <property type="match status" value="1"/>
</dbReference>
<dbReference type="GO" id="GO:0006606">
    <property type="term" value="P:protein import into nucleus"/>
    <property type="evidence" value="ECO:0007669"/>
    <property type="project" value="InterPro"/>
</dbReference>
<dbReference type="EMBL" id="CP056067">
    <property type="protein sequence ID" value="UKJ89520.1"/>
    <property type="molecule type" value="Genomic_DNA"/>
</dbReference>
<accession>A0A976M6Q8</accession>